<feature type="region of interest" description="Disordered" evidence="4">
    <location>
        <begin position="385"/>
        <end position="409"/>
    </location>
</feature>
<accession>A0A078KSK1</accession>
<evidence type="ECO:0000313" key="5">
    <source>
        <dbReference type="EMBL" id="CDZ75917.1"/>
    </source>
</evidence>
<evidence type="ECO:0000256" key="3">
    <source>
        <dbReference type="PROSITE-ProRule" id="PRU00023"/>
    </source>
</evidence>
<dbReference type="PANTHER" id="PTHR24198:SF165">
    <property type="entry name" value="ANKYRIN REPEAT-CONTAINING PROTEIN-RELATED"/>
    <property type="match status" value="1"/>
</dbReference>
<dbReference type="OrthoDB" id="6087427at2"/>
<name>A0A078KSK1_9GAMM</name>
<evidence type="ECO:0000256" key="1">
    <source>
        <dbReference type="ARBA" id="ARBA00022737"/>
    </source>
</evidence>
<dbReference type="Gene3D" id="1.25.40.20">
    <property type="entry name" value="Ankyrin repeat-containing domain"/>
    <property type="match status" value="1"/>
</dbReference>
<keyword evidence="1" id="KW-0677">Repeat</keyword>
<dbReference type="eggNOG" id="COG0666">
    <property type="taxonomic scope" value="Bacteria"/>
</dbReference>
<evidence type="ECO:0000256" key="4">
    <source>
        <dbReference type="SAM" id="MobiDB-lite"/>
    </source>
</evidence>
<dbReference type="PROSITE" id="PS50088">
    <property type="entry name" value="ANK_REPEAT"/>
    <property type="match status" value="1"/>
</dbReference>
<dbReference type="InterPro" id="IPR036770">
    <property type="entry name" value="Ankyrin_rpt-contain_sf"/>
</dbReference>
<evidence type="ECO:0000313" key="6">
    <source>
        <dbReference type="Proteomes" id="UP000044071"/>
    </source>
</evidence>
<dbReference type="InterPro" id="IPR002110">
    <property type="entry name" value="Ankyrin_rpt"/>
</dbReference>
<keyword evidence="6" id="KW-1185">Reference proteome</keyword>
<keyword evidence="2 3" id="KW-0040">ANK repeat</keyword>
<dbReference type="SUPFAM" id="SSF48403">
    <property type="entry name" value="Ankyrin repeat"/>
    <property type="match status" value="1"/>
</dbReference>
<sequence>MQQKFEPRKTTSLTVEEIIRLKNHINTNNPLIKKPSNNWTSLLQKCLNKIDRDEYPELEEWMIIADTIFSHILSSNNEVTEIEILLSTITHDYLKAYKTRELKEFSVHPFTDRRKPIAFLLVGPSLPSSLMRGFYELNIDLNTRDFTFFDNTILMWLVANACNDSALALLEVVKAKPYCKEMLDAISLKGTSAIHLVVGKGYRDIRSDKEKLGVSNLALLKEMIALGADINIKMQLDPNDYNEEIFKSINKSTALHLACARRDIEFINFLVEHGADLNLKNGKGQTAFDMLRIDKEEAKSFVDNTVSPNNFDTIYHDNEEIFHHIKGYDEYLANQSNNSITLASAPENEERLDLDSRVDSCTEKTYFAEQHQTLLRIMSGRKEQRFGPVTNEQKNTDEQAESSSFAMGR</sequence>
<dbReference type="PROSITE" id="PS50297">
    <property type="entry name" value="ANK_REP_REGION"/>
    <property type="match status" value="1"/>
</dbReference>
<dbReference type="AlphaFoldDB" id="A0A078KSK1"/>
<proteinExistence type="predicted"/>
<dbReference type="Proteomes" id="UP000044071">
    <property type="component" value="Unassembled WGS sequence"/>
</dbReference>
<dbReference type="Pfam" id="PF13857">
    <property type="entry name" value="Ank_5"/>
    <property type="match status" value="1"/>
</dbReference>
<gene>
    <name evidence="5" type="ORF">BN59_00177</name>
</gene>
<feature type="repeat" description="ANK" evidence="3">
    <location>
        <begin position="250"/>
        <end position="282"/>
    </location>
</feature>
<dbReference type="RefSeq" id="WP_043872549.1">
    <property type="nucleotide sequence ID" value="NZ_CCVW01000001.1"/>
</dbReference>
<evidence type="ECO:0000256" key="2">
    <source>
        <dbReference type="ARBA" id="ARBA00023043"/>
    </source>
</evidence>
<protein>
    <submittedName>
        <fullName evidence="5">Ankyrin repeat protein</fullName>
    </submittedName>
</protein>
<dbReference type="PANTHER" id="PTHR24198">
    <property type="entry name" value="ANKYRIN REPEAT AND PROTEIN KINASE DOMAIN-CONTAINING PROTEIN"/>
    <property type="match status" value="1"/>
</dbReference>
<reference evidence="5" key="1">
    <citation type="submission" date="2014-06" db="EMBL/GenBank/DDBJ databases">
        <authorList>
            <person name="Urmite Genomes Urmite Genomes"/>
        </authorList>
    </citation>
    <scope>NUCLEOTIDE SEQUENCE [LARGE SCALE GENOMIC DNA]</scope>
</reference>
<dbReference type="STRING" id="1034943.BN59_00177"/>
<dbReference type="EMBL" id="CCSB01000001">
    <property type="protein sequence ID" value="CDZ75917.1"/>
    <property type="molecule type" value="Genomic_DNA"/>
</dbReference>
<dbReference type="SMART" id="SM00248">
    <property type="entry name" value="ANK"/>
    <property type="match status" value="3"/>
</dbReference>
<organism evidence="5 6">
    <name type="scientific">Legionella massiliensis</name>
    <dbReference type="NCBI Taxonomy" id="1034943"/>
    <lineage>
        <taxon>Bacteria</taxon>
        <taxon>Pseudomonadati</taxon>
        <taxon>Pseudomonadota</taxon>
        <taxon>Gammaproteobacteria</taxon>
        <taxon>Legionellales</taxon>
        <taxon>Legionellaceae</taxon>
        <taxon>Legionella</taxon>
    </lineage>
</organism>